<dbReference type="InParanoid" id="T1EWT3"/>
<evidence type="ECO:0000313" key="2">
    <source>
        <dbReference type="EnsemblMetazoa" id="HelroP165446"/>
    </source>
</evidence>
<dbReference type="Proteomes" id="UP000015101">
    <property type="component" value="Unassembled WGS sequence"/>
</dbReference>
<organism evidence="2 3">
    <name type="scientific">Helobdella robusta</name>
    <name type="common">Californian leech</name>
    <dbReference type="NCBI Taxonomy" id="6412"/>
    <lineage>
        <taxon>Eukaryota</taxon>
        <taxon>Metazoa</taxon>
        <taxon>Spiralia</taxon>
        <taxon>Lophotrochozoa</taxon>
        <taxon>Annelida</taxon>
        <taxon>Clitellata</taxon>
        <taxon>Hirudinea</taxon>
        <taxon>Rhynchobdellida</taxon>
        <taxon>Glossiphoniidae</taxon>
        <taxon>Helobdella</taxon>
    </lineage>
</organism>
<dbReference type="EMBL" id="KB097700">
    <property type="protein sequence ID" value="ESN91413.1"/>
    <property type="molecule type" value="Genomic_DNA"/>
</dbReference>
<reference evidence="1 3" key="2">
    <citation type="journal article" date="2013" name="Nature">
        <title>Insights into bilaterian evolution from three spiralian genomes.</title>
        <authorList>
            <person name="Simakov O."/>
            <person name="Marletaz F."/>
            <person name="Cho S.J."/>
            <person name="Edsinger-Gonzales E."/>
            <person name="Havlak P."/>
            <person name="Hellsten U."/>
            <person name="Kuo D.H."/>
            <person name="Larsson T."/>
            <person name="Lv J."/>
            <person name="Arendt D."/>
            <person name="Savage R."/>
            <person name="Osoegawa K."/>
            <person name="de Jong P."/>
            <person name="Grimwood J."/>
            <person name="Chapman J.A."/>
            <person name="Shapiro H."/>
            <person name="Aerts A."/>
            <person name="Otillar R.P."/>
            <person name="Terry A.Y."/>
            <person name="Boore J.L."/>
            <person name="Grigoriev I.V."/>
            <person name="Lindberg D.R."/>
            <person name="Seaver E.C."/>
            <person name="Weisblat D.A."/>
            <person name="Putnam N.H."/>
            <person name="Rokhsar D.S."/>
        </authorList>
    </citation>
    <scope>NUCLEOTIDE SEQUENCE</scope>
</reference>
<name>T1EWT3_HELRO</name>
<gene>
    <name evidence="2" type="primary">20201033</name>
    <name evidence="1" type="ORF">HELRODRAFT_165446</name>
</gene>
<protein>
    <submittedName>
        <fullName evidence="1 2">Uncharacterized protein</fullName>
    </submittedName>
</protein>
<dbReference type="EnsemblMetazoa" id="HelroT165446">
    <property type="protein sequence ID" value="HelroP165446"/>
    <property type="gene ID" value="HelroG165446"/>
</dbReference>
<dbReference type="HOGENOM" id="CLU_1888021_0_0_1"/>
<evidence type="ECO:0000313" key="1">
    <source>
        <dbReference type="EMBL" id="ESN91413.1"/>
    </source>
</evidence>
<dbReference type="KEGG" id="hro:HELRODRAFT_165446"/>
<reference evidence="2" key="3">
    <citation type="submission" date="2015-06" db="UniProtKB">
        <authorList>
            <consortium name="EnsemblMetazoa"/>
        </authorList>
    </citation>
    <scope>IDENTIFICATION</scope>
</reference>
<dbReference type="GeneID" id="20201033"/>
<proteinExistence type="predicted"/>
<dbReference type="CTD" id="20201033"/>
<dbReference type="RefSeq" id="XP_009030270.1">
    <property type="nucleotide sequence ID" value="XM_009032022.1"/>
</dbReference>
<accession>T1EWT3</accession>
<reference evidence="3" key="1">
    <citation type="submission" date="2012-12" db="EMBL/GenBank/DDBJ databases">
        <authorList>
            <person name="Hellsten U."/>
            <person name="Grimwood J."/>
            <person name="Chapman J.A."/>
            <person name="Shapiro H."/>
            <person name="Aerts A."/>
            <person name="Otillar R.P."/>
            <person name="Terry A.Y."/>
            <person name="Boore J.L."/>
            <person name="Simakov O."/>
            <person name="Marletaz F."/>
            <person name="Cho S.-J."/>
            <person name="Edsinger-Gonzales E."/>
            <person name="Havlak P."/>
            <person name="Kuo D.-H."/>
            <person name="Larsson T."/>
            <person name="Lv J."/>
            <person name="Arendt D."/>
            <person name="Savage R."/>
            <person name="Osoegawa K."/>
            <person name="de Jong P."/>
            <person name="Lindberg D.R."/>
            <person name="Seaver E.C."/>
            <person name="Weisblat D.A."/>
            <person name="Putnam N.H."/>
            <person name="Grigoriev I.V."/>
            <person name="Rokhsar D.S."/>
        </authorList>
    </citation>
    <scope>NUCLEOTIDE SEQUENCE</scope>
</reference>
<keyword evidence="3" id="KW-1185">Reference proteome</keyword>
<dbReference type="EMBL" id="AMQM01002059">
    <property type="status" value="NOT_ANNOTATED_CDS"/>
    <property type="molecule type" value="Genomic_DNA"/>
</dbReference>
<dbReference type="AlphaFoldDB" id="T1EWT3"/>
<evidence type="ECO:0000313" key="3">
    <source>
        <dbReference type="Proteomes" id="UP000015101"/>
    </source>
</evidence>
<sequence>MEQFQRPLKASLMVHGPDNNDSNIFIDFNTLEAINRHQHSTVSENHQIEKDSYGKWSFKNRCNRNILASMSDNPESMPHSPATSFSSHFTDCSCDVLLKFSVARLYDNLMSPGLKTCRANVTSLLKSQLNIEYPF</sequence>